<comment type="caution">
    <text evidence="5">The sequence shown here is derived from an EMBL/GenBank/DDBJ whole genome shotgun (WGS) entry which is preliminary data.</text>
</comment>
<dbReference type="SUPFAM" id="SSF50621">
    <property type="entry name" value="Alanine racemase C-terminal domain-like"/>
    <property type="match status" value="1"/>
</dbReference>
<dbReference type="InterPro" id="IPR009006">
    <property type="entry name" value="Ala_racemase/Decarboxylase_C"/>
</dbReference>
<protein>
    <submittedName>
        <fullName evidence="5">Y4yA family PLP-dependent enzyme</fullName>
    </submittedName>
</protein>
<dbReference type="Gene3D" id="2.40.37.10">
    <property type="entry name" value="Lyase, Ornithine Decarboxylase, Chain A, domain 1"/>
    <property type="match status" value="1"/>
</dbReference>
<evidence type="ECO:0000256" key="1">
    <source>
        <dbReference type="ARBA" id="ARBA00001933"/>
    </source>
</evidence>
<evidence type="ECO:0000259" key="4">
    <source>
        <dbReference type="Pfam" id="PF02784"/>
    </source>
</evidence>
<evidence type="ECO:0000256" key="2">
    <source>
        <dbReference type="ARBA" id="ARBA00022898"/>
    </source>
</evidence>
<feature type="active site" description="Proton donor" evidence="3">
    <location>
        <position position="387"/>
    </location>
</feature>
<organism evidence="5 6">
    <name type="scientific">Nocardia aurantiaca</name>
    <dbReference type="NCBI Taxonomy" id="2675850"/>
    <lineage>
        <taxon>Bacteria</taxon>
        <taxon>Bacillati</taxon>
        <taxon>Actinomycetota</taxon>
        <taxon>Actinomycetes</taxon>
        <taxon>Mycobacteriales</taxon>
        <taxon>Nocardiaceae</taxon>
        <taxon>Nocardia</taxon>
    </lineage>
</organism>
<evidence type="ECO:0000313" key="6">
    <source>
        <dbReference type="Proteomes" id="UP000432464"/>
    </source>
</evidence>
<dbReference type="PRINTS" id="PR01179">
    <property type="entry name" value="ODADCRBXLASE"/>
</dbReference>
<dbReference type="PROSITE" id="PS00879">
    <property type="entry name" value="ODR_DC_2_2"/>
    <property type="match status" value="1"/>
</dbReference>
<feature type="modified residue" description="N6-(pyridoxal phosphate)lysine" evidence="3">
    <location>
        <position position="84"/>
    </location>
</feature>
<reference evidence="5 6" key="1">
    <citation type="submission" date="2019-11" db="EMBL/GenBank/DDBJ databases">
        <title>Nocardia sp. nov. CT2-14 isolated from soil.</title>
        <authorList>
            <person name="Kanchanasin P."/>
            <person name="Tanasupawat S."/>
            <person name="Yuki M."/>
            <person name="Kudo T."/>
        </authorList>
    </citation>
    <scope>NUCLEOTIDE SEQUENCE [LARGE SCALE GENOMIC DNA]</scope>
    <source>
        <strain evidence="5 6">CT2-14</strain>
    </source>
</reference>
<keyword evidence="6" id="KW-1185">Reference proteome</keyword>
<dbReference type="Pfam" id="PF02784">
    <property type="entry name" value="Orn_Arg_deC_N"/>
    <property type="match status" value="1"/>
</dbReference>
<dbReference type="PANTHER" id="PTHR43727:SF2">
    <property type="entry name" value="GROUP IV DECARBOXYLASE"/>
    <property type="match status" value="1"/>
</dbReference>
<dbReference type="InterPro" id="IPR000183">
    <property type="entry name" value="Orn/DAP/Arg_de-COase"/>
</dbReference>
<dbReference type="EMBL" id="WMBB01000010">
    <property type="protein sequence ID" value="MTE15417.1"/>
    <property type="molecule type" value="Genomic_DNA"/>
</dbReference>
<feature type="domain" description="Orn/DAP/Arg decarboxylase 2 N-terminal" evidence="4">
    <location>
        <begin position="58"/>
        <end position="260"/>
    </location>
</feature>
<accession>A0A6I3L0T1</accession>
<evidence type="ECO:0000256" key="3">
    <source>
        <dbReference type="PIRSR" id="PIRSR600183-50"/>
    </source>
</evidence>
<dbReference type="InterPro" id="IPR022657">
    <property type="entry name" value="De-COase2_CS"/>
</dbReference>
<dbReference type="InterPro" id="IPR022644">
    <property type="entry name" value="De-COase2_N"/>
</dbReference>
<dbReference type="AlphaFoldDB" id="A0A6I3L0T1"/>
<dbReference type="GO" id="GO:0008836">
    <property type="term" value="F:diaminopimelate decarboxylase activity"/>
    <property type="evidence" value="ECO:0007669"/>
    <property type="project" value="TreeGrafter"/>
</dbReference>
<dbReference type="SUPFAM" id="SSF51419">
    <property type="entry name" value="PLP-binding barrel"/>
    <property type="match status" value="1"/>
</dbReference>
<dbReference type="GO" id="GO:0009089">
    <property type="term" value="P:lysine biosynthetic process via diaminopimelate"/>
    <property type="evidence" value="ECO:0007669"/>
    <property type="project" value="TreeGrafter"/>
</dbReference>
<dbReference type="Gene3D" id="3.20.20.10">
    <property type="entry name" value="Alanine racemase"/>
    <property type="match status" value="1"/>
</dbReference>
<dbReference type="PANTHER" id="PTHR43727">
    <property type="entry name" value="DIAMINOPIMELATE DECARBOXYLASE"/>
    <property type="match status" value="1"/>
</dbReference>
<evidence type="ECO:0000313" key="5">
    <source>
        <dbReference type="EMBL" id="MTE15417.1"/>
    </source>
</evidence>
<name>A0A6I3L0T1_9NOCA</name>
<dbReference type="Proteomes" id="UP000432464">
    <property type="component" value="Unassembled WGS sequence"/>
</dbReference>
<dbReference type="InterPro" id="IPR029066">
    <property type="entry name" value="PLP-binding_barrel"/>
</dbReference>
<gene>
    <name evidence="5" type="ORF">GLP40_21920</name>
</gene>
<comment type="cofactor">
    <cofactor evidence="1 3">
        <name>pyridoxal 5'-phosphate</name>
        <dbReference type="ChEBI" id="CHEBI:597326"/>
    </cofactor>
</comment>
<sequence>MTDILDPLTVSPGIFDITATPLPAHRDDWERRLLEHPNLLRTIAENVGGPFHIMYPARIVENIRAFQKVFADAEVRGDIYYAKKANKSPSVVGACAKTGTGLDVSSGGEFLAALRGGIRGADLMVTGPAKSDDLLELSARYSALVAIDNLDELARLAGLGIPSRALLRVQPPGSESRFGLTDFELDLALTRTDITAIRLEGFSFHLTGYEAAPRAEMAASLLERCPEARSLGHPITTISIGGGFGVDYVPAEAWNAFTKLVNPRWFHNERFLSPKSYYPYHFPEPGPRMLAAVLANNDLGARLREAGIRLAIEPGRALLDHAGCSVFGIQGIKTRIAYGVPYDILTVNGSSLSLSEQWFNSEYLPDPILWPQSAGSMTPTSIGGCTCLEGDMLSWRRVPLPRAAEMGDLLIYPNTAGYQMDSNESAFHDLPIPPKVVLNDVSGVRSFEWHLEVPRTVD</sequence>
<keyword evidence="2 3" id="KW-0663">Pyridoxal phosphate</keyword>
<proteinExistence type="predicted"/>